<dbReference type="GO" id="GO:0006612">
    <property type="term" value="P:protein targeting to membrane"/>
    <property type="evidence" value="ECO:0007669"/>
    <property type="project" value="TreeGrafter"/>
</dbReference>
<evidence type="ECO:0000256" key="6">
    <source>
        <dbReference type="ARBA" id="ARBA00025010"/>
    </source>
</evidence>
<evidence type="ECO:0000313" key="9">
    <source>
        <dbReference type="EMBL" id="JAI66801.1"/>
    </source>
</evidence>
<evidence type="ECO:0000256" key="3">
    <source>
        <dbReference type="ARBA" id="ARBA00022448"/>
    </source>
</evidence>
<dbReference type="AlphaFoldDB" id="A0A0P4WIM1"/>
<reference evidence="9" key="1">
    <citation type="submission" date="2015-09" db="EMBL/GenBank/DDBJ databases">
        <title>Scylla olivacea transcriptome.</title>
        <authorList>
            <person name="Ikhwanuddin M."/>
        </authorList>
    </citation>
    <scope>NUCLEOTIDE SEQUENCE</scope>
</reference>
<comment type="function">
    <text evidence="6">Component of the ESCRT-I complex, a regulator of vesicular trafficking process. Required for the sorting of endocytic ubiquitinated cargos into multivesicular bodies. May be involved in cell growth and differentiation.</text>
</comment>
<evidence type="ECO:0000256" key="5">
    <source>
        <dbReference type="ARBA" id="ARBA00022927"/>
    </source>
</evidence>
<dbReference type="PANTHER" id="PTHR13678:SF2">
    <property type="entry name" value="VACUOLAR PROTEIN SORTING-ASSOCIATED PROTEIN 37A"/>
    <property type="match status" value="1"/>
</dbReference>
<evidence type="ECO:0000256" key="2">
    <source>
        <dbReference type="ARBA" id="ARBA00007617"/>
    </source>
</evidence>
<evidence type="ECO:0000259" key="8">
    <source>
        <dbReference type="PROSITE" id="PS51314"/>
    </source>
</evidence>
<dbReference type="PROSITE" id="PS51314">
    <property type="entry name" value="VPS37_C"/>
    <property type="match status" value="1"/>
</dbReference>
<dbReference type="EMBL" id="GDRN01046108">
    <property type="protein sequence ID" value="JAI66801.1"/>
    <property type="molecule type" value="Transcribed_RNA"/>
</dbReference>
<keyword evidence="3 7" id="KW-0813">Transport</keyword>
<dbReference type="GO" id="GO:0006623">
    <property type="term" value="P:protein targeting to vacuole"/>
    <property type="evidence" value="ECO:0007669"/>
    <property type="project" value="TreeGrafter"/>
</dbReference>
<comment type="subcellular location">
    <subcellularLocation>
        <location evidence="1">Late endosome membrane</location>
        <topology evidence="1">Peripheral membrane protein</topology>
    </subcellularLocation>
</comment>
<keyword evidence="4" id="KW-0967">Endosome</keyword>
<evidence type="ECO:0000256" key="1">
    <source>
        <dbReference type="ARBA" id="ARBA00004633"/>
    </source>
</evidence>
<feature type="domain" description="VPS37 C-terminal" evidence="8">
    <location>
        <begin position="99"/>
        <end position="186"/>
    </location>
</feature>
<dbReference type="PANTHER" id="PTHR13678">
    <property type="entry name" value="VACUOLAR PROTEIN SORTING-ASSOCIATED PROTEIN 37"/>
    <property type="match status" value="1"/>
</dbReference>
<keyword evidence="5 7" id="KW-0653">Protein transport</keyword>
<dbReference type="SUPFAM" id="SSF140111">
    <property type="entry name" value="Endosomal sorting complex assembly domain"/>
    <property type="match status" value="1"/>
</dbReference>
<organism evidence="9">
    <name type="scientific">Scylla olivacea</name>
    <name type="common">Orange mud crab</name>
    <name type="synonym">Cancer olivacea</name>
    <dbReference type="NCBI Taxonomy" id="85551"/>
    <lineage>
        <taxon>Eukaryota</taxon>
        <taxon>Metazoa</taxon>
        <taxon>Ecdysozoa</taxon>
        <taxon>Arthropoda</taxon>
        <taxon>Crustacea</taxon>
        <taxon>Multicrustacea</taxon>
        <taxon>Malacostraca</taxon>
        <taxon>Eumalacostraca</taxon>
        <taxon>Eucarida</taxon>
        <taxon>Decapoda</taxon>
        <taxon>Pleocyemata</taxon>
        <taxon>Brachyura</taxon>
        <taxon>Eubrachyura</taxon>
        <taxon>Portunoidea</taxon>
        <taxon>Portunidae</taxon>
        <taxon>Portuninae</taxon>
        <taxon>Scylla</taxon>
    </lineage>
</organism>
<dbReference type="GO" id="GO:0000813">
    <property type="term" value="C:ESCRT I complex"/>
    <property type="evidence" value="ECO:0007669"/>
    <property type="project" value="TreeGrafter"/>
</dbReference>
<evidence type="ECO:0000256" key="7">
    <source>
        <dbReference type="PROSITE-ProRule" id="PRU00646"/>
    </source>
</evidence>
<name>A0A0P4WIM1_SCYOL</name>
<dbReference type="EMBL" id="GDRN01046109">
    <property type="protein sequence ID" value="JAI66800.1"/>
    <property type="molecule type" value="Transcribed_RNA"/>
</dbReference>
<dbReference type="Pfam" id="PF07200">
    <property type="entry name" value="Mod_r"/>
    <property type="match status" value="1"/>
</dbReference>
<proteinExistence type="inferred from homology"/>
<accession>A0A0P4WIM1</accession>
<dbReference type="GO" id="GO:0043162">
    <property type="term" value="P:ubiquitin-dependent protein catabolic process via the multivesicular body sorting pathway"/>
    <property type="evidence" value="ECO:0007669"/>
    <property type="project" value="TreeGrafter"/>
</dbReference>
<dbReference type="InterPro" id="IPR029012">
    <property type="entry name" value="Helix_hairpin_bin_sf"/>
</dbReference>
<dbReference type="InterPro" id="IPR009851">
    <property type="entry name" value="Mod_r"/>
</dbReference>
<sequence>MDASLGSPHSFYPGPHSSVGAMAELATLTRPDLEDLLACEDKLTEFVASLPQMAAARNQCDQLAAQNEAIAKASLERSSEYERSRDATIRKMEELNTLRTKFEEMTVAQQVASEKLAPGNIQESLLICAVQSEEESEKIAENFLQKRIDVDAFLGEYLEKRIETHLRRFKGERLGAQLQELHKAGF</sequence>
<evidence type="ECO:0000256" key="4">
    <source>
        <dbReference type="ARBA" id="ARBA00022753"/>
    </source>
</evidence>
<dbReference type="Gene3D" id="1.10.287.660">
    <property type="entry name" value="Helix hairpin bin"/>
    <property type="match status" value="1"/>
</dbReference>
<comment type="similarity">
    <text evidence="2">Belongs to the VPS37 family.</text>
</comment>
<dbReference type="InterPro" id="IPR037202">
    <property type="entry name" value="ESCRT_assembly_dom"/>
</dbReference>
<dbReference type="GO" id="GO:0031902">
    <property type="term" value="C:late endosome membrane"/>
    <property type="evidence" value="ECO:0007669"/>
    <property type="project" value="UniProtKB-SubCell"/>
</dbReference>
<protein>
    <recommendedName>
        <fullName evidence="8">VPS37 C-terminal domain-containing protein</fullName>
    </recommendedName>
</protein>